<name>A0A836C2A9_9CHLO</name>
<keyword evidence="1" id="KW-0812">Transmembrane</keyword>
<keyword evidence="3" id="KW-1185">Reference proteome</keyword>
<evidence type="ECO:0000313" key="2">
    <source>
        <dbReference type="EMBL" id="KAG2497650.1"/>
    </source>
</evidence>
<keyword evidence="1" id="KW-1133">Transmembrane helix</keyword>
<sequence>MSSGHGGGGSAIRTILVFVAGVVLALPLGLYFGASERQASQPAACNCSARKPLGVGTSQVATVPPATVERADPSTGSAADAPTNFTFHEASAVGVLRENYFKRAGCEQQIVEIFKHVLGSAAPPRMVADIGMNSGYYSLLSASLGARVISFELQSHCVKLVTRLLHDKNPHLVPYISILNVGLGTPAAVAVPNNTCSGYFGSAGVPGVDAPRVVNATADGTTGFVNTSIVDPAMVLSTWTDHVYTLVKIDTEGAEADILAHLLPLIQAGRIQHLVAEVIPRQWRKRASSRPAGLEALQRVTALSRRALLLHDATPYLFEKKRKVSLPYITGGKGELWSGFELEDLLRDRTRQFAGCNIWWSFVDAGEGDAAAS</sequence>
<keyword evidence="1" id="KW-0472">Membrane</keyword>
<dbReference type="Proteomes" id="UP000612055">
    <property type="component" value="Unassembled WGS sequence"/>
</dbReference>
<dbReference type="Gene3D" id="3.40.50.150">
    <property type="entry name" value="Vaccinia Virus protein VP39"/>
    <property type="match status" value="1"/>
</dbReference>
<evidence type="ECO:0000313" key="3">
    <source>
        <dbReference type="Proteomes" id="UP000612055"/>
    </source>
</evidence>
<gene>
    <name evidence="2" type="ORF">HYH03_004389</name>
</gene>
<protein>
    <recommendedName>
        <fullName evidence="4">Methyltransferase FkbM domain-containing protein</fullName>
    </recommendedName>
</protein>
<evidence type="ECO:0008006" key="4">
    <source>
        <dbReference type="Google" id="ProtNLM"/>
    </source>
</evidence>
<dbReference type="SUPFAM" id="SSF53335">
    <property type="entry name" value="S-adenosyl-L-methionine-dependent methyltransferases"/>
    <property type="match status" value="1"/>
</dbReference>
<accession>A0A836C2A9</accession>
<feature type="transmembrane region" description="Helical" evidence="1">
    <location>
        <begin position="12"/>
        <end position="32"/>
    </location>
</feature>
<organism evidence="2 3">
    <name type="scientific">Edaphochlamys debaryana</name>
    <dbReference type="NCBI Taxonomy" id="47281"/>
    <lineage>
        <taxon>Eukaryota</taxon>
        <taxon>Viridiplantae</taxon>
        <taxon>Chlorophyta</taxon>
        <taxon>core chlorophytes</taxon>
        <taxon>Chlorophyceae</taxon>
        <taxon>CS clade</taxon>
        <taxon>Chlamydomonadales</taxon>
        <taxon>Chlamydomonadales incertae sedis</taxon>
        <taxon>Edaphochlamys</taxon>
    </lineage>
</organism>
<dbReference type="InterPro" id="IPR029063">
    <property type="entry name" value="SAM-dependent_MTases_sf"/>
</dbReference>
<dbReference type="AlphaFoldDB" id="A0A836C2A9"/>
<evidence type="ECO:0000256" key="1">
    <source>
        <dbReference type="SAM" id="Phobius"/>
    </source>
</evidence>
<dbReference type="EMBL" id="JAEHOE010000013">
    <property type="protein sequence ID" value="KAG2497650.1"/>
    <property type="molecule type" value="Genomic_DNA"/>
</dbReference>
<comment type="caution">
    <text evidence="2">The sequence shown here is derived from an EMBL/GenBank/DDBJ whole genome shotgun (WGS) entry which is preliminary data.</text>
</comment>
<dbReference type="OrthoDB" id="536634at2759"/>
<reference evidence="2" key="1">
    <citation type="journal article" date="2020" name="bioRxiv">
        <title>Comparative genomics of Chlamydomonas.</title>
        <authorList>
            <person name="Craig R.J."/>
            <person name="Hasan A.R."/>
            <person name="Ness R.W."/>
            <person name="Keightley P.D."/>
        </authorList>
    </citation>
    <scope>NUCLEOTIDE SEQUENCE</scope>
    <source>
        <strain evidence="2">CCAP 11/70</strain>
    </source>
</reference>
<proteinExistence type="predicted"/>